<name>A0AAV4NJI5_9ARAC</name>
<evidence type="ECO:0000313" key="2">
    <source>
        <dbReference type="Proteomes" id="UP001054837"/>
    </source>
</evidence>
<protein>
    <recommendedName>
        <fullName evidence="3">Ribosomal protein L28</fullName>
    </recommendedName>
</protein>
<keyword evidence="2" id="KW-1185">Reference proteome</keyword>
<dbReference type="EMBL" id="BPLQ01001749">
    <property type="protein sequence ID" value="GIX84925.1"/>
    <property type="molecule type" value="Genomic_DNA"/>
</dbReference>
<reference evidence="1 2" key="1">
    <citation type="submission" date="2021-06" db="EMBL/GenBank/DDBJ databases">
        <title>Caerostris darwini draft genome.</title>
        <authorList>
            <person name="Kono N."/>
            <person name="Arakawa K."/>
        </authorList>
    </citation>
    <scope>NUCLEOTIDE SEQUENCE [LARGE SCALE GENOMIC DNA]</scope>
</reference>
<dbReference type="Proteomes" id="UP001054837">
    <property type="component" value="Unassembled WGS sequence"/>
</dbReference>
<gene>
    <name evidence="1" type="ORF">CDAR_304471</name>
</gene>
<proteinExistence type="predicted"/>
<evidence type="ECO:0000313" key="1">
    <source>
        <dbReference type="EMBL" id="GIX84925.1"/>
    </source>
</evidence>
<dbReference type="AlphaFoldDB" id="A0AAV4NJI5"/>
<comment type="caution">
    <text evidence="1">The sequence shown here is derived from an EMBL/GenBank/DDBJ whole genome shotgun (WGS) entry which is preliminary data.</text>
</comment>
<sequence>MLYSSSRGRLARKRNRLFVNSHFNRTVALIDGTSSRKNTKWGPNQGLQGGQQPLVQIALTEKKARNKLKGFLQGAQRERGLTSS</sequence>
<organism evidence="1 2">
    <name type="scientific">Caerostris darwini</name>
    <dbReference type="NCBI Taxonomy" id="1538125"/>
    <lineage>
        <taxon>Eukaryota</taxon>
        <taxon>Metazoa</taxon>
        <taxon>Ecdysozoa</taxon>
        <taxon>Arthropoda</taxon>
        <taxon>Chelicerata</taxon>
        <taxon>Arachnida</taxon>
        <taxon>Araneae</taxon>
        <taxon>Araneomorphae</taxon>
        <taxon>Entelegynae</taxon>
        <taxon>Araneoidea</taxon>
        <taxon>Araneidae</taxon>
        <taxon>Caerostris</taxon>
    </lineage>
</organism>
<accession>A0AAV4NJI5</accession>
<evidence type="ECO:0008006" key="3">
    <source>
        <dbReference type="Google" id="ProtNLM"/>
    </source>
</evidence>